<dbReference type="PIRSF" id="PIRSF003128">
    <property type="entry name" value="RecN"/>
    <property type="match status" value="1"/>
</dbReference>
<dbReference type="PANTHER" id="PTHR11059:SF0">
    <property type="entry name" value="DNA REPAIR PROTEIN RECN"/>
    <property type="match status" value="1"/>
</dbReference>
<evidence type="ECO:0000256" key="3">
    <source>
        <dbReference type="ARBA" id="ARBA00021315"/>
    </source>
</evidence>
<comment type="caution">
    <text evidence="12">The sequence shown here is derived from an EMBL/GenBank/DDBJ whole genome shotgun (WGS) entry which is preliminary data.</text>
</comment>
<feature type="domain" description="RecF/RecN/SMC N-terminal" evidence="11">
    <location>
        <begin position="14"/>
        <end position="513"/>
    </location>
</feature>
<dbReference type="GO" id="GO:0009432">
    <property type="term" value="P:SOS response"/>
    <property type="evidence" value="ECO:0007669"/>
    <property type="project" value="TreeGrafter"/>
</dbReference>
<evidence type="ECO:0000256" key="6">
    <source>
        <dbReference type="ARBA" id="ARBA00022840"/>
    </source>
</evidence>
<dbReference type="Gene3D" id="3.40.50.300">
    <property type="entry name" value="P-loop containing nucleotide triphosphate hydrolases"/>
    <property type="match status" value="2"/>
</dbReference>
<evidence type="ECO:0000256" key="2">
    <source>
        <dbReference type="ARBA" id="ARBA00009441"/>
    </source>
</evidence>
<comment type="function">
    <text evidence="1 9">May be involved in recombinational repair of damaged DNA.</text>
</comment>
<dbReference type="InterPro" id="IPR027417">
    <property type="entry name" value="P-loop_NTPase"/>
</dbReference>
<evidence type="ECO:0000313" key="13">
    <source>
        <dbReference type="Proteomes" id="UP000886887"/>
    </source>
</evidence>
<evidence type="ECO:0000256" key="4">
    <source>
        <dbReference type="ARBA" id="ARBA00022741"/>
    </source>
</evidence>
<organism evidence="12 13">
    <name type="scientific">Candidatus Onthenecus intestinigallinarum</name>
    <dbReference type="NCBI Taxonomy" id="2840875"/>
    <lineage>
        <taxon>Bacteria</taxon>
        <taxon>Bacillati</taxon>
        <taxon>Bacillota</taxon>
        <taxon>Clostridia</taxon>
        <taxon>Eubacteriales</taxon>
        <taxon>Candidatus Onthenecus</taxon>
    </lineage>
</organism>
<protein>
    <recommendedName>
        <fullName evidence="3 9">DNA repair protein RecN</fullName>
    </recommendedName>
    <alternativeName>
        <fullName evidence="8 9">Recombination protein N</fullName>
    </alternativeName>
</protein>
<reference evidence="12" key="2">
    <citation type="journal article" date="2021" name="PeerJ">
        <title>Extensive microbial diversity within the chicken gut microbiome revealed by metagenomics and culture.</title>
        <authorList>
            <person name="Gilroy R."/>
            <person name="Ravi A."/>
            <person name="Getino M."/>
            <person name="Pursley I."/>
            <person name="Horton D.L."/>
            <person name="Alikhan N.F."/>
            <person name="Baker D."/>
            <person name="Gharbi K."/>
            <person name="Hall N."/>
            <person name="Watson M."/>
            <person name="Adriaenssens E.M."/>
            <person name="Foster-Nyarko E."/>
            <person name="Jarju S."/>
            <person name="Secka A."/>
            <person name="Antonio M."/>
            <person name="Oren A."/>
            <person name="Chaudhuri R.R."/>
            <person name="La Ragione R."/>
            <person name="Hildebrand F."/>
            <person name="Pallen M.J."/>
        </authorList>
    </citation>
    <scope>NUCLEOTIDE SEQUENCE</scope>
    <source>
        <strain evidence="12">ChiSxjej2B14-6234</strain>
    </source>
</reference>
<dbReference type="InterPro" id="IPR003395">
    <property type="entry name" value="RecF/RecN/SMC_N"/>
</dbReference>
<evidence type="ECO:0000256" key="5">
    <source>
        <dbReference type="ARBA" id="ARBA00022763"/>
    </source>
</evidence>
<dbReference type="CDD" id="cd03241">
    <property type="entry name" value="ABC_RecN"/>
    <property type="match status" value="2"/>
</dbReference>
<proteinExistence type="inferred from homology"/>
<sequence>MLLQLSIHQLALIDDITIDFAPGFNALTGETGAGKSIVVDAVNLVLGERAERELIQNGAQKARVEALFDVADNAPLLSLLQELQLEPEEGMVSISRELTSAGRNICRVMGSVVPLATLKRVSALLLDIHGQHEHQSLLDERRHLAFLDGFGGVRLEELRAQVASLYAAWRATRQELERLLADAADRERRMDMLRYQVQEIDAARLRPGEGEELERQRTFYRNAEKIIKSVEAAYTALYAGADGQDSALDALRGGIDDLQGIAPLDPRYERVYARLDELYYQLEDAVSDVRGLHAELDYDEADAEAVEERFDLIGRLRRKYGKDIDEILKFRAEAASELDRLEHADDLSDQLKKTLSRQQRALAQASEALSVARREVAATFERRVEEQLQELGMRHARFQVAFAERKPNDFTADGVDEVSFAMSANLGQPLRPLARVASGGELSRIMLALKNLEAERSGIPSMVFDEIDTGISGRMAQVVAEKMAQIAGRHQVICVTHLPQIAAMADAQYVVEKGETDGQTRTSVTRLDEAGRREELARMVSGAQETNESSLRHAGTLLLEAAQRRETLRAQQ</sequence>
<evidence type="ECO:0000256" key="10">
    <source>
        <dbReference type="SAM" id="Coils"/>
    </source>
</evidence>
<dbReference type="PANTHER" id="PTHR11059">
    <property type="entry name" value="DNA REPAIR PROTEIN RECN"/>
    <property type="match status" value="1"/>
</dbReference>
<accession>A0A9D0ZAH4</accession>
<keyword evidence="4" id="KW-0547">Nucleotide-binding</keyword>
<dbReference type="Proteomes" id="UP000886887">
    <property type="component" value="Unassembled WGS sequence"/>
</dbReference>
<evidence type="ECO:0000256" key="7">
    <source>
        <dbReference type="ARBA" id="ARBA00023204"/>
    </source>
</evidence>
<dbReference type="GO" id="GO:0006310">
    <property type="term" value="P:DNA recombination"/>
    <property type="evidence" value="ECO:0007669"/>
    <property type="project" value="InterPro"/>
</dbReference>
<dbReference type="GO" id="GO:0043590">
    <property type="term" value="C:bacterial nucleoid"/>
    <property type="evidence" value="ECO:0007669"/>
    <property type="project" value="TreeGrafter"/>
</dbReference>
<dbReference type="AlphaFoldDB" id="A0A9D0ZAH4"/>
<name>A0A9D0ZAH4_9FIRM</name>
<comment type="similarity">
    <text evidence="2 9">Belongs to the RecN family.</text>
</comment>
<keyword evidence="7 9" id="KW-0234">DNA repair</keyword>
<dbReference type="FunFam" id="3.40.50.300:FF:000356">
    <property type="entry name" value="DNA repair protein RecN"/>
    <property type="match status" value="1"/>
</dbReference>
<evidence type="ECO:0000259" key="11">
    <source>
        <dbReference type="Pfam" id="PF02463"/>
    </source>
</evidence>
<evidence type="ECO:0000256" key="8">
    <source>
        <dbReference type="ARBA" id="ARBA00033408"/>
    </source>
</evidence>
<dbReference type="Pfam" id="PF02463">
    <property type="entry name" value="SMC_N"/>
    <property type="match status" value="1"/>
</dbReference>
<dbReference type="FunFam" id="3.40.50.300:FF:000319">
    <property type="entry name" value="DNA repair protein RecN"/>
    <property type="match status" value="1"/>
</dbReference>
<keyword evidence="10" id="KW-0175">Coiled coil</keyword>
<gene>
    <name evidence="12" type="primary">recN</name>
    <name evidence="12" type="ORF">IAB73_05160</name>
</gene>
<reference evidence="12" key="1">
    <citation type="submission" date="2020-10" db="EMBL/GenBank/DDBJ databases">
        <authorList>
            <person name="Gilroy R."/>
        </authorList>
    </citation>
    <scope>NUCLEOTIDE SEQUENCE</scope>
    <source>
        <strain evidence="12">ChiSxjej2B14-6234</strain>
    </source>
</reference>
<dbReference type="GO" id="GO:0005524">
    <property type="term" value="F:ATP binding"/>
    <property type="evidence" value="ECO:0007669"/>
    <property type="project" value="UniProtKB-KW"/>
</dbReference>
<evidence type="ECO:0000256" key="9">
    <source>
        <dbReference type="PIRNR" id="PIRNR003128"/>
    </source>
</evidence>
<keyword evidence="5 9" id="KW-0227">DNA damage</keyword>
<evidence type="ECO:0000256" key="1">
    <source>
        <dbReference type="ARBA" id="ARBA00003618"/>
    </source>
</evidence>
<dbReference type="NCBIfam" id="TIGR00634">
    <property type="entry name" value="recN"/>
    <property type="match status" value="1"/>
</dbReference>
<feature type="coiled-coil region" evidence="10">
    <location>
        <begin position="348"/>
        <end position="375"/>
    </location>
</feature>
<dbReference type="GO" id="GO:0006281">
    <property type="term" value="P:DNA repair"/>
    <property type="evidence" value="ECO:0007669"/>
    <property type="project" value="UniProtKB-KW"/>
</dbReference>
<evidence type="ECO:0000313" key="12">
    <source>
        <dbReference type="EMBL" id="HIQ71581.1"/>
    </source>
</evidence>
<keyword evidence="6" id="KW-0067">ATP-binding</keyword>
<dbReference type="SUPFAM" id="SSF52540">
    <property type="entry name" value="P-loop containing nucleoside triphosphate hydrolases"/>
    <property type="match status" value="2"/>
</dbReference>
<dbReference type="InterPro" id="IPR004604">
    <property type="entry name" value="DNA_recomb/repair_RecN"/>
</dbReference>
<dbReference type="EMBL" id="DVFJ01000015">
    <property type="protein sequence ID" value="HIQ71581.1"/>
    <property type="molecule type" value="Genomic_DNA"/>
</dbReference>